<keyword evidence="2 4" id="KW-0472">Membrane</keyword>
<sequence length="321" mass="35532">MTNHFNYKSLILILTAAFTLCVFMFGCSTAPPPALIKARAAYEHAVSSPGIAENAQVPMHEAKKALAKANEADDEDEMTHLASLAQKKIEYAVAVAEKNMADKKIEQLDQEKHKVLLDTRQYEIERARKDAELKAQELERKAMEAEAAQKKAQEAQMKAMKMQMEAEAAKKDAEARAMEIENLKKKLSELQATQTDRGLVLTLGDVLFASGKSELMPGAMLSIDKLVMFLKENPKRNLLIEGHTDSVGSAMSNLALSQQRAESVRMALLARGLDNSRITTRGYGENYPIADNSINAGRQKNRRVEIIILNEGISGNSMLRN</sequence>
<protein>
    <submittedName>
        <fullName evidence="7">OmpA-like domain-containing protein, DUF4398</fullName>
    </submittedName>
</protein>
<dbReference type="InterPro" id="IPR036737">
    <property type="entry name" value="OmpA-like_sf"/>
</dbReference>
<dbReference type="SUPFAM" id="SSF103088">
    <property type="entry name" value="OmpA-like"/>
    <property type="match status" value="1"/>
</dbReference>
<dbReference type="PANTHER" id="PTHR30329">
    <property type="entry name" value="STATOR ELEMENT OF FLAGELLAR MOTOR COMPLEX"/>
    <property type="match status" value="1"/>
</dbReference>
<dbReference type="InterPro" id="IPR006664">
    <property type="entry name" value="OMP_bac"/>
</dbReference>
<keyword evidence="5" id="KW-0175">Coiled coil</keyword>
<dbReference type="EMBL" id="CP061799">
    <property type="protein sequence ID" value="QTA82690.1"/>
    <property type="molecule type" value="Genomic_DNA"/>
</dbReference>
<organism evidence="7 8">
    <name type="scientific">Desulfonema limicola</name>
    <dbReference type="NCBI Taxonomy" id="45656"/>
    <lineage>
        <taxon>Bacteria</taxon>
        <taxon>Pseudomonadati</taxon>
        <taxon>Thermodesulfobacteriota</taxon>
        <taxon>Desulfobacteria</taxon>
        <taxon>Desulfobacterales</taxon>
        <taxon>Desulfococcaceae</taxon>
        <taxon>Desulfonema</taxon>
    </lineage>
</organism>
<evidence type="ECO:0000256" key="1">
    <source>
        <dbReference type="ARBA" id="ARBA00004442"/>
    </source>
</evidence>
<dbReference type="AlphaFoldDB" id="A0A975BCJ8"/>
<dbReference type="KEGG" id="dli:dnl_50720"/>
<dbReference type="Proteomes" id="UP000663720">
    <property type="component" value="Chromosome"/>
</dbReference>
<accession>A0A975BCJ8</accession>
<keyword evidence="3" id="KW-0998">Cell outer membrane</keyword>
<dbReference type="GO" id="GO:0009279">
    <property type="term" value="C:cell outer membrane"/>
    <property type="evidence" value="ECO:0007669"/>
    <property type="project" value="UniProtKB-SubCell"/>
</dbReference>
<dbReference type="Gene3D" id="3.30.1330.60">
    <property type="entry name" value="OmpA-like domain"/>
    <property type="match status" value="1"/>
</dbReference>
<evidence type="ECO:0000259" key="6">
    <source>
        <dbReference type="PROSITE" id="PS51123"/>
    </source>
</evidence>
<keyword evidence="8" id="KW-1185">Reference proteome</keyword>
<dbReference type="RefSeq" id="WP_207688583.1">
    <property type="nucleotide sequence ID" value="NZ_CP061799.1"/>
</dbReference>
<evidence type="ECO:0000256" key="4">
    <source>
        <dbReference type="PROSITE-ProRule" id="PRU00473"/>
    </source>
</evidence>
<evidence type="ECO:0000313" key="8">
    <source>
        <dbReference type="Proteomes" id="UP000663720"/>
    </source>
</evidence>
<dbReference type="PRINTS" id="PR01021">
    <property type="entry name" value="OMPADOMAIN"/>
</dbReference>
<dbReference type="InterPro" id="IPR006665">
    <property type="entry name" value="OmpA-like"/>
</dbReference>
<reference evidence="7" key="1">
    <citation type="journal article" date="2021" name="Microb. Physiol.">
        <title>Proteogenomic Insights into the Physiology of Marine, Sulfate-Reducing, Filamentous Desulfonema limicola and Desulfonema magnum.</title>
        <authorList>
            <person name="Schnaars V."/>
            <person name="Wohlbrand L."/>
            <person name="Scheve S."/>
            <person name="Hinrichs C."/>
            <person name="Reinhardt R."/>
            <person name="Rabus R."/>
        </authorList>
    </citation>
    <scope>NUCLEOTIDE SEQUENCE</scope>
    <source>
        <strain evidence="7">5ac10</strain>
    </source>
</reference>
<evidence type="ECO:0000313" key="7">
    <source>
        <dbReference type="EMBL" id="QTA82690.1"/>
    </source>
</evidence>
<evidence type="ECO:0000256" key="2">
    <source>
        <dbReference type="ARBA" id="ARBA00023136"/>
    </source>
</evidence>
<evidence type="ECO:0000256" key="3">
    <source>
        <dbReference type="ARBA" id="ARBA00023237"/>
    </source>
</evidence>
<name>A0A975BCJ8_9BACT</name>
<dbReference type="Pfam" id="PF00691">
    <property type="entry name" value="OmpA"/>
    <property type="match status" value="1"/>
</dbReference>
<gene>
    <name evidence="7" type="ORF">dnl_50720</name>
</gene>
<dbReference type="PROSITE" id="PS51123">
    <property type="entry name" value="OMPA_2"/>
    <property type="match status" value="1"/>
</dbReference>
<proteinExistence type="predicted"/>
<dbReference type="InterPro" id="IPR025511">
    <property type="entry name" value="DUF4398"/>
</dbReference>
<dbReference type="PANTHER" id="PTHR30329:SF21">
    <property type="entry name" value="LIPOPROTEIN YIAD-RELATED"/>
    <property type="match status" value="1"/>
</dbReference>
<dbReference type="Pfam" id="PF14346">
    <property type="entry name" value="DUF4398"/>
    <property type="match status" value="1"/>
</dbReference>
<dbReference type="InterPro" id="IPR050330">
    <property type="entry name" value="Bact_OuterMem_StrucFunc"/>
</dbReference>
<evidence type="ECO:0000256" key="5">
    <source>
        <dbReference type="SAM" id="Coils"/>
    </source>
</evidence>
<feature type="domain" description="OmpA-like" evidence="6">
    <location>
        <begin position="195"/>
        <end position="312"/>
    </location>
</feature>
<feature type="coiled-coil region" evidence="5">
    <location>
        <begin position="91"/>
        <end position="193"/>
    </location>
</feature>
<comment type="subcellular location">
    <subcellularLocation>
        <location evidence="1">Cell outer membrane</location>
    </subcellularLocation>
</comment>
<dbReference type="CDD" id="cd07185">
    <property type="entry name" value="OmpA_C-like"/>
    <property type="match status" value="1"/>
</dbReference>